<dbReference type="Gene3D" id="2.40.128.640">
    <property type="match status" value="1"/>
</dbReference>
<organism evidence="2 3">
    <name type="scientific">Echinicola jeungdonensis</name>
    <dbReference type="NCBI Taxonomy" id="709343"/>
    <lineage>
        <taxon>Bacteria</taxon>
        <taxon>Pseudomonadati</taxon>
        <taxon>Bacteroidota</taxon>
        <taxon>Cytophagia</taxon>
        <taxon>Cytophagales</taxon>
        <taxon>Cyclobacteriaceae</taxon>
        <taxon>Echinicola</taxon>
    </lineage>
</organism>
<gene>
    <name evidence="2" type="ORF">ACFFUR_12675</name>
</gene>
<dbReference type="InterPro" id="IPR038670">
    <property type="entry name" value="HslJ-like_sf"/>
</dbReference>
<name>A0ABV5J760_9BACT</name>
<keyword evidence="3" id="KW-1185">Reference proteome</keyword>
<reference evidence="2 3" key="1">
    <citation type="submission" date="2024-09" db="EMBL/GenBank/DDBJ databases">
        <authorList>
            <person name="Sun Q."/>
            <person name="Mori K."/>
        </authorList>
    </citation>
    <scope>NUCLEOTIDE SEQUENCE [LARGE SCALE GENOMIC DNA]</scope>
    <source>
        <strain evidence="2 3">CECT 7682</strain>
    </source>
</reference>
<dbReference type="InterPro" id="IPR005184">
    <property type="entry name" value="DUF306_Meta_HslJ"/>
</dbReference>
<evidence type="ECO:0000313" key="3">
    <source>
        <dbReference type="Proteomes" id="UP001589654"/>
    </source>
</evidence>
<accession>A0ABV5J760</accession>
<proteinExistence type="predicted"/>
<sequence length="356" mass="40854">MKKAFYFYLLFLMVAIGCSPEKVDMPKGTFYGVLPCADCPGISYELQINPDSTYTEKVVYQERSEEILSHGGNIVFANKGILTLSDKYERESMRKFKFEGDSLIMLDNSGKEVSGRLAQYYVLHKSMPDNFSLDLVKKSTFDFRGRGNEPFWSLEIDFGKKMVFKPMEGETVMTPVSEAIRTPDTNVLRYQAETENGSLQVTIFRKKGQDTLSGEEFGHEVKVWVKTGKEEEFQEYAGCGDYLGDFRLNNLWTLESINWENLVEKSKVPYLEFELQNSRFNGFGGCNRINGDIFLEGNSIAFGKIISTKMACPNLEKEHVFLEQISEREYSFTFEGENLVMINEQDTLIFRKGMEK</sequence>
<feature type="domain" description="DUF306" evidence="1">
    <location>
        <begin position="250"/>
        <end position="348"/>
    </location>
</feature>
<dbReference type="InterPro" id="IPR007298">
    <property type="entry name" value="Cu-R_lipoprotein_NlpE"/>
</dbReference>
<evidence type="ECO:0000259" key="1">
    <source>
        <dbReference type="Pfam" id="PF03724"/>
    </source>
</evidence>
<comment type="caution">
    <text evidence="2">The sequence shown here is derived from an EMBL/GenBank/DDBJ whole genome shotgun (WGS) entry which is preliminary data.</text>
</comment>
<dbReference type="Pfam" id="PF03724">
    <property type="entry name" value="META"/>
    <property type="match status" value="1"/>
</dbReference>
<dbReference type="Gene3D" id="2.40.128.270">
    <property type="match status" value="1"/>
</dbReference>
<dbReference type="PROSITE" id="PS51257">
    <property type="entry name" value="PROKAR_LIPOPROTEIN"/>
    <property type="match status" value="1"/>
</dbReference>
<evidence type="ECO:0000313" key="2">
    <source>
        <dbReference type="EMBL" id="MFB9212663.1"/>
    </source>
</evidence>
<dbReference type="Pfam" id="PF04170">
    <property type="entry name" value="NlpE"/>
    <property type="match status" value="1"/>
</dbReference>
<dbReference type="InterPro" id="IPR053147">
    <property type="entry name" value="Hsp_HslJ-like"/>
</dbReference>
<protein>
    <submittedName>
        <fullName evidence="2">Copper resistance protein NlpE N-terminal domain-containing protein</fullName>
    </submittedName>
</protein>
<dbReference type="RefSeq" id="WP_290247565.1">
    <property type="nucleotide sequence ID" value="NZ_JAUFQT010000001.1"/>
</dbReference>
<dbReference type="Proteomes" id="UP001589654">
    <property type="component" value="Unassembled WGS sequence"/>
</dbReference>
<dbReference type="EMBL" id="JBHMEW010000063">
    <property type="protein sequence ID" value="MFB9212663.1"/>
    <property type="molecule type" value="Genomic_DNA"/>
</dbReference>
<dbReference type="PANTHER" id="PTHR35535:SF1">
    <property type="entry name" value="HEAT SHOCK PROTEIN HSLJ"/>
    <property type="match status" value="1"/>
</dbReference>
<dbReference type="PANTHER" id="PTHR35535">
    <property type="entry name" value="HEAT SHOCK PROTEIN HSLJ"/>
    <property type="match status" value="1"/>
</dbReference>